<sequence length="390" mass="44584">MLNLLGCKGKRRKKRCGIPEIPEIPEFLDLNQSKESNTKENRFYNDRVTTFKRKILNELDISQVLPYLTFIEGTEQRRISSMAKSDPKRAIDILLDILGNSPERGFVTLANIIVGYEVVDTSHHTEFLRQMAPTVREFIKPLELLPNLMNDQVINSDDKENIEQRQRNEGDISATDLLLERITCKSQFGYRSLRNALSATKQTDVAKMLDMKSIDLQENSLSIDHLRPPPPPPRTQIPPVKLETDPVDDETFSFTPAKTEKETKSDSEWDDYSTVDFLPPKRTPLGIPIPPIEKETDPDGVDHLRPPPPPPRTQIPTSQLETDPDDVDQLRPPPLPPRIPIPPSKLETDTYDVCNETRVPIRKNYENIALDCEKKTWYTAINSLFPWNLG</sequence>
<evidence type="ECO:0000256" key="6">
    <source>
        <dbReference type="SAM" id="MobiDB-lite"/>
    </source>
</evidence>
<name>A0ABY7FE56_MYAAR</name>
<proteinExistence type="predicted"/>
<evidence type="ECO:0000256" key="4">
    <source>
        <dbReference type="ARBA" id="ARBA00022843"/>
    </source>
</evidence>
<feature type="region of interest" description="Disordered" evidence="6">
    <location>
        <begin position="221"/>
        <end position="347"/>
    </location>
</feature>
<keyword evidence="2" id="KW-0597">Phosphoprotein</keyword>
<evidence type="ECO:0000256" key="1">
    <source>
        <dbReference type="ARBA" id="ARBA00022499"/>
    </source>
</evidence>
<evidence type="ECO:0000313" key="8">
    <source>
        <dbReference type="EMBL" id="WAR19144.1"/>
    </source>
</evidence>
<dbReference type="InterPro" id="IPR031964">
    <property type="entry name" value="CARD_dom"/>
</dbReference>
<feature type="compositionally biased region" description="Pro residues" evidence="6">
    <location>
        <begin position="331"/>
        <end position="343"/>
    </location>
</feature>
<feature type="domain" description="Caspase recruitment" evidence="7">
    <location>
        <begin position="122"/>
        <end position="210"/>
    </location>
</feature>
<dbReference type="Proteomes" id="UP001164746">
    <property type="component" value="Chromosome 11"/>
</dbReference>
<evidence type="ECO:0000259" key="7">
    <source>
        <dbReference type="Pfam" id="PF16739"/>
    </source>
</evidence>
<evidence type="ECO:0000313" key="9">
    <source>
        <dbReference type="Proteomes" id="UP001164746"/>
    </source>
</evidence>
<reference evidence="8" key="1">
    <citation type="submission" date="2022-11" db="EMBL/GenBank/DDBJ databases">
        <title>Centuries of genome instability and evolution in soft-shell clam transmissible cancer (bioRxiv).</title>
        <authorList>
            <person name="Hart S.F.M."/>
            <person name="Yonemitsu M.A."/>
            <person name="Giersch R.M."/>
            <person name="Beal B.F."/>
            <person name="Arriagada G."/>
            <person name="Davis B.W."/>
            <person name="Ostrander E.A."/>
            <person name="Goff S.P."/>
            <person name="Metzger M.J."/>
        </authorList>
    </citation>
    <scope>NUCLEOTIDE SEQUENCE</scope>
    <source>
        <strain evidence="8">MELC-2E11</strain>
        <tissue evidence="8">Siphon/mantle</tissue>
    </source>
</reference>
<keyword evidence="1" id="KW-1017">Isopeptide bond</keyword>
<dbReference type="Gene3D" id="1.10.533.10">
    <property type="entry name" value="Death Domain, Fas"/>
    <property type="match status" value="1"/>
</dbReference>
<dbReference type="SUPFAM" id="SSF47986">
    <property type="entry name" value="DEATH domain"/>
    <property type="match status" value="1"/>
</dbReference>
<evidence type="ECO:0000256" key="5">
    <source>
        <dbReference type="ARBA" id="ARBA00022859"/>
    </source>
</evidence>
<feature type="compositionally biased region" description="Basic and acidic residues" evidence="6">
    <location>
        <begin position="292"/>
        <end position="305"/>
    </location>
</feature>
<keyword evidence="9" id="KW-1185">Reference proteome</keyword>
<evidence type="ECO:0000256" key="2">
    <source>
        <dbReference type="ARBA" id="ARBA00022553"/>
    </source>
</evidence>
<dbReference type="InterPro" id="IPR011029">
    <property type="entry name" value="DEATH-like_dom_sf"/>
</dbReference>
<dbReference type="Pfam" id="PF16739">
    <property type="entry name" value="CARD_2"/>
    <property type="match status" value="1"/>
</dbReference>
<gene>
    <name evidence="8" type="ORF">MAR_000982</name>
</gene>
<keyword evidence="3" id="KW-0399">Innate immunity</keyword>
<organism evidence="8 9">
    <name type="scientific">Mya arenaria</name>
    <name type="common">Soft-shell clam</name>
    <dbReference type="NCBI Taxonomy" id="6604"/>
    <lineage>
        <taxon>Eukaryota</taxon>
        <taxon>Metazoa</taxon>
        <taxon>Spiralia</taxon>
        <taxon>Lophotrochozoa</taxon>
        <taxon>Mollusca</taxon>
        <taxon>Bivalvia</taxon>
        <taxon>Autobranchia</taxon>
        <taxon>Heteroconchia</taxon>
        <taxon>Euheterodonta</taxon>
        <taxon>Imparidentia</taxon>
        <taxon>Neoheterodontei</taxon>
        <taxon>Myida</taxon>
        <taxon>Myoidea</taxon>
        <taxon>Myidae</taxon>
        <taxon>Mya</taxon>
    </lineage>
</organism>
<keyword evidence="5" id="KW-0391">Immunity</keyword>
<keyword evidence="4" id="KW-0832">Ubl conjugation</keyword>
<feature type="compositionally biased region" description="Basic and acidic residues" evidence="6">
    <location>
        <begin position="258"/>
        <end position="267"/>
    </location>
</feature>
<accession>A0ABY7FE56</accession>
<protein>
    <recommendedName>
        <fullName evidence="7">Caspase recruitment domain-containing protein</fullName>
    </recommendedName>
</protein>
<dbReference type="EMBL" id="CP111022">
    <property type="protein sequence ID" value="WAR19144.1"/>
    <property type="molecule type" value="Genomic_DNA"/>
</dbReference>
<evidence type="ECO:0000256" key="3">
    <source>
        <dbReference type="ARBA" id="ARBA00022588"/>
    </source>
</evidence>